<name>M7PT28_9GAMM</name>
<dbReference type="eggNOG" id="COG3439">
    <property type="taxonomic scope" value="Bacteria"/>
</dbReference>
<accession>M7PT28</accession>
<dbReference type="PATRIC" id="fig|1286106.3.peg.756"/>
<feature type="domain" description="DUF302" evidence="2">
    <location>
        <begin position="76"/>
        <end position="131"/>
    </location>
</feature>
<proteinExistence type="predicted"/>
<dbReference type="Pfam" id="PF03625">
    <property type="entry name" value="DUF302"/>
    <property type="match status" value="1"/>
</dbReference>
<dbReference type="InterPro" id="IPR005180">
    <property type="entry name" value="DUF302"/>
</dbReference>
<dbReference type="Gene3D" id="3.30.310.70">
    <property type="entry name" value="TT1751-like domain"/>
    <property type="match status" value="1"/>
</dbReference>
<protein>
    <recommendedName>
        <fullName evidence="2">DUF302 domain-containing protein</fullName>
    </recommendedName>
</protein>
<feature type="chain" id="PRO_5004083062" description="DUF302 domain-containing protein" evidence="1">
    <location>
        <begin position="33"/>
        <end position="164"/>
    </location>
</feature>
<evidence type="ECO:0000259" key="2">
    <source>
        <dbReference type="Pfam" id="PF03625"/>
    </source>
</evidence>
<dbReference type="AlphaFoldDB" id="M7PT28"/>
<feature type="signal peptide" evidence="1">
    <location>
        <begin position="1"/>
        <end position="32"/>
    </location>
</feature>
<dbReference type="Proteomes" id="UP000012019">
    <property type="component" value="Unassembled WGS sequence"/>
</dbReference>
<keyword evidence="4" id="KW-1185">Reference proteome</keyword>
<keyword evidence="1" id="KW-0732">Signal</keyword>
<organism evidence="3 4">
    <name type="scientific">Methylophaga lonarensis MPL</name>
    <dbReference type="NCBI Taxonomy" id="1286106"/>
    <lineage>
        <taxon>Bacteria</taxon>
        <taxon>Pseudomonadati</taxon>
        <taxon>Pseudomonadota</taxon>
        <taxon>Gammaproteobacteria</taxon>
        <taxon>Thiotrichales</taxon>
        <taxon>Piscirickettsiaceae</taxon>
        <taxon>Methylophaga</taxon>
    </lineage>
</organism>
<comment type="caution">
    <text evidence="3">The sequence shown here is derived from an EMBL/GenBank/DDBJ whole genome shotgun (WGS) entry which is preliminary data.</text>
</comment>
<dbReference type="SUPFAM" id="SSF103247">
    <property type="entry name" value="TT1751-like"/>
    <property type="match status" value="1"/>
</dbReference>
<evidence type="ECO:0000313" key="4">
    <source>
        <dbReference type="Proteomes" id="UP000012019"/>
    </source>
</evidence>
<dbReference type="CDD" id="cd14797">
    <property type="entry name" value="DUF302"/>
    <property type="match status" value="1"/>
</dbReference>
<sequence>MYQKMPINTMTISFASKILGCMFFMFFTVACSAEQVNSDPEIYQVTSPYDFEETLMNLDIAISEYNYRIIHRSHIGQAIRDRGHEDFPLATVTNFCNISYAHELLLMDMQMMARMSCEIAVWEADEGVQVASRLMDEHYGSEEMRQFALRMNRNIRKIIEATTL</sequence>
<dbReference type="PROSITE" id="PS51257">
    <property type="entry name" value="PROKAR_LIPOPROTEIN"/>
    <property type="match status" value="1"/>
</dbReference>
<dbReference type="EMBL" id="APHR01000017">
    <property type="protein sequence ID" value="EMR13624.1"/>
    <property type="molecule type" value="Genomic_DNA"/>
</dbReference>
<dbReference type="STRING" id="1286106.MPL1_03780"/>
<evidence type="ECO:0000256" key="1">
    <source>
        <dbReference type="SAM" id="SignalP"/>
    </source>
</evidence>
<dbReference type="InterPro" id="IPR035923">
    <property type="entry name" value="TT1751-like_sf"/>
</dbReference>
<evidence type="ECO:0000313" key="3">
    <source>
        <dbReference type="EMBL" id="EMR13624.1"/>
    </source>
</evidence>
<gene>
    <name evidence="3" type="ORF">MPL1_03780</name>
</gene>
<reference evidence="3 4" key="1">
    <citation type="journal article" date="2013" name="Genome Announc.">
        <title>Draft Genome Sequence of Methylophaga lonarensis MPLT, a Haloalkaliphilic (Non-Methane-Utilizing) Methylotroph.</title>
        <authorList>
            <person name="Shetty S.A."/>
            <person name="Marathe N.P."/>
            <person name="Munot H."/>
            <person name="Antony C.P."/>
            <person name="Dhotre D.P."/>
            <person name="Murrell J.C."/>
            <person name="Shouche Y.S."/>
        </authorList>
    </citation>
    <scope>NUCLEOTIDE SEQUENCE [LARGE SCALE GENOMIC DNA]</scope>
    <source>
        <strain evidence="3 4">MPL</strain>
    </source>
</reference>